<dbReference type="EMBL" id="JAADYS010000531">
    <property type="protein sequence ID" value="KAF4469018.1"/>
    <property type="molecule type" value="Genomic_DNA"/>
</dbReference>
<feature type="domain" description="Protein OrfX2/OrfX3/P47" evidence="3">
    <location>
        <begin position="4"/>
        <end position="463"/>
    </location>
</feature>
<accession>A0A8H4LJY8</accession>
<name>A0A8H4LJY8_9HYPO</name>
<dbReference type="AlphaFoldDB" id="A0A8H4LJY8"/>
<evidence type="ECO:0000313" key="4">
    <source>
        <dbReference type="EMBL" id="KAF4469018.1"/>
    </source>
</evidence>
<reference evidence="4 5" key="1">
    <citation type="submission" date="2020-01" db="EMBL/GenBank/DDBJ databases">
        <title>Identification and distribution of gene clusters putatively required for synthesis of sphingolipid metabolism inhibitors in phylogenetically diverse species of the filamentous fungus Fusarium.</title>
        <authorList>
            <person name="Kim H.-S."/>
            <person name="Busman M."/>
            <person name="Brown D.W."/>
            <person name="Divon H."/>
            <person name="Uhlig S."/>
            <person name="Proctor R.H."/>
        </authorList>
    </citation>
    <scope>NUCLEOTIDE SEQUENCE [LARGE SCALE GENOMIC DNA]</scope>
    <source>
        <strain evidence="4 5">NRRL 20459</strain>
    </source>
</reference>
<organism evidence="4 5">
    <name type="scientific">Fusarium albosuccineum</name>
    <dbReference type="NCBI Taxonomy" id="1237068"/>
    <lineage>
        <taxon>Eukaryota</taxon>
        <taxon>Fungi</taxon>
        <taxon>Dikarya</taxon>
        <taxon>Ascomycota</taxon>
        <taxon>Pezizomycotina</taxon>
        <taxon>Sordariomycetes</taxon>
        <taxon>Hypocreomycetidae</taxon>
        <taxon>Hypocreales</taxon>
        <taxon>Nectriaceae</taxon>
        <taxon>Fusarium</taxon>
        <taxon>Fusarium decemcellulare species complex</taxon>
    </lineage>
</organism>
<dbReference type="OrthoDB" id="5236927at2759"/>
<protein>
    <recommendedName>
        <fullName evidence="3">Protein OrfX2/OrfX3/P47 domain-containing protein</fullName>
    </recommendedName>
</protein>
<gene>
    <name evidence="4" type="ORF">FALBO_4084</name>
</gene>
<evidence type="ECO:0000256" key="2">
    <source>
        <dbReference type="SAM" id="SignalP"/>
    </source>
</evidence>
<sequence length="465" mass="48890">MNMNGWDVVSLVSVAFVNAGIQSQGGSPRNMQVSTDTLAAQAVFRTWQIAVGGSANNLIFNIPLASISGTVTEDGQTISQFSYESLAARVQFVLTFVDGNSGQNLVVDSTRPPTSVDSLIDVNGQPLSDEVHDDLIKKALIAWFGDNLSQFNHVFASIDLDPSTSLSMQWAFCKPTVAAYTHVCGSSLANSYLGLIYNTAGKTTPGSVAQIDPSFIPPGCQAGFMLSPATFLTNFLTPAAGQQFGLAPDQLCVDTNELRIMLAAGAQVALPKISTGNSKGSGAAEGAVSDSDTYQPYLIDLQVAVDDAVITTYSRTSTEVLNESYGTLSTFNDSKSWMTLGFDKSSQSLTYTSTYPPINDHYTEQSQEFEIVQSALEAVGDVTLAVYAALADDAKLLVAGALTGVAQGGEQLAPSSAESSNKENAPDVSNLVSNLTSPIQLPGAKPFAVKQAGLYQGGFFLAGTL</sequence>
<keyword evidence="2" id="KW-0732">Signal</keyword>
<feature type="chain" id="PRO_5034739163" description="Protein OrfX2/OrfX3/P47 domain-containing protein" evidence="2">
    <location>
        <begin position="20"/>
        <end position="465"/>
    </location>
</feature>
<comment type="caution">
    <text evidence="4">The sequence shown here is derived from an EMBL/GenBank/DDBJ whole genome shotgun (WGS) entry which is preliminary data.</text>
</comment>
<dbReference type="InterPro" id="IPR010567">
    <property type="entry name" value="OrfX2/OrfX3/P47"/>
</dbReference>
<evidence type="ECO:0000259" key="3">
    <source>
        <dbReference type="Pfam" id="PF06597"/>
    </source>
</evidence>
<proteinExistence type="predicted"/>
<evidence type="ECO:0000256" key="1">
    <source>
        <dbReference type="ARBA" id="ARBA00023026"/>
    </source>
</evidence>
<dbReference type="Proteomes" id="UP000554235">
    <property type="component" value="Unassembled WGS sequence"/>
</dbReference>
<keyword evidence="5" id="KW-1185">Reference proteome</keyword>
<keyword evidence="1" id="KW-0843">Virulence</keyword>
<dbReference type="Pfam" id="PF06597">
    <property type="entry name" value="Clostridium_P47"/>
    <property type="match status" value="1"/>
</dbReference>
<feature type="signal peptide" evidence="2">
    <location>
        <begin position="1"/>
        <end position="19"/>
    </location>
</feature>
<evidence type="ECO:0000313" key="5">
    <source>
        <dbReference type="Proteomes" id="UP000554235"/>
    </source>
</evidence>